<evidence type="ECO:0000256" key="2">
    <source>
        <dbReference type="ARBA" id="ARBA00022714"/>
    </source>
</evidence>
<keyword evidence="7" id="KW-1185">Reference proteome</keyword>
<dbReference type="Pfam" id="PF00175">
    <property type="entry name" value="NAD_binding_1"/>
    <property type="match status" value="1"/>
</dbReference>
<dbReference type="PANTHER" id="PTHR47354:SF5">
    <property type="entry name" value="PROTEIN RFBI"/>
    <property type="match status" value="1"/>
</dbReference>
<protein>
    <submittedName>
        <fullName evidence="6">2Fe-2S iron-sulfur cluster-binding protein</fullName>
    </submittedName>
</protein>
<dbReference type="PROSITE" id="PS51085">
    <property type="entry name" value="2FE2S_FER_2"/>
    <property type="match status" value="1"/>
</dbReference>
<dbReference type="Gene3D" id="3.40.50.80">
    <property type="entry name" value="Nucleotide-binding domain of ferredoxin-NADP reductase (FNR) module"/>
    <property type="match status" value="1"/>
</dbReference>
<evidence type="ECO:0000259" key="4">
    <source>
        <dbReference type="PROSITE" id="PS51085"/>
    </source>
</evidence>
<dbReference type="CDD" id="cd00207">
    <property type="entry name" value="fer2"/>
    <property type="match status" value="1"/>
</dbReference>
<dbReference type="PRINTS" id="PR00410">
    <property type="entry name" value="PHEHYDRXLASE"/>
</dbReference>
<dbReference type="InterPro" id="IPR036010">
    <property type="entry name" value="2Fe-2S_ferredoxin-like_sf"/>
</dbReference>
<dbReference type="PROSITE" id="PS51384">
    <property type="entry name" value="FAD_FR"/>
    <property type="match status" value="1"/>
</dbReference>
<dbReference type="EMBL" id="JBHSFK010000020">
    <property type="protein sequence ID" value="MFC4503507.1"/>
    <property type="molecule type" value="Genomic_DNA"/>
</dbReference>
<dbReference type="CDD" id="cd06214">
    <property type="entry name" value="PA_degradation_oxidoreductase_like"/>
    <property type="match status" value="1"/>
</dbReference>
<reference evidence="7" key="1">
    <citation type="journal article" date="2019" name="Int. J. Syst. Evol. Microbiol.">
        <title>The Global Catalogue of Microorganisms (GCM) 10K type strain sequencing project: providing services to taxonomists for standard genome sequencing and annotation.</title>
        <authorList>
            <consortium name="The Broad Institute Genomics Platform"/>
            <consortium name="The Broad Institute Genome Sequencing Center for Infectious Disease"/>
            <person name="Wu L."/>
            <person name="Ma J."/>
        </authorList>
    </citation>
    <scope>NUCLEOTIDE SEQUENCE [LARGE SCALE GENOMIC DNA]</scope>
    <source>
        <strain evidence="7">CGMCC 4.7177</strain>
    </source>
</reference>
<dbReference type="InterPro" id="IPR017938">
    <property type="entry name" value="Riboflavin_synthase-like_b-brl"/>
</dbReference>
<name>A0ABV9AVU4_9ACTN</name>
<evidence type="ECO:0000313" key="7">
    <source>
        <dbReference type="Proteomes" id="UP001595839"/>
    </source>
</evidence>
<dbReference type="InterPro" id="IPR012675">
    <property type="entry name" value="Beta-grasp_dom_sf"/>
</dbReference>
<dbReference type="Pfam" id="PF00970">
    <property type="entry name" value="FAD_binding_6"/>
    <property type="match status" value="1"/>
</dbReference>
<feature type="domain" description="2Fe-2S ferredoxin-type" evidence="4">
    <location>
        <begin position="243"/>
        <end position="332"/>
    </location>
</feature>
<proteinExistence type="predicted"/>
<dbReference type="InterPro" id="IPR017927">
    <property type="entry name" value="FAD-bd_FR_type"/>
</dbReference>
<keyword evidence="2" id="KW-0479">Metal-binding</keyword>
<dbReference type="Pfam" id="PF00111">
    <property type="entry name" value="Fer2"/>
    <property type="match status" value="1"/>
</dbReference>
<keyword evidence="2" id="KW-0001">2Fe-2S</keyword>
<dbReference type="InterPro" id="IPR001041">
    <property type="entry name" value="2Fe-2S_ferredoxin-type"/>
</dbReference>
<evidence type="ECO:0000313" key="6">
    <source>
        <dbReference type="EMBL" id="MFC4503507.1"/>
    </source>
</evidence>
<comment type="caution">
    <text evidence="6">The sequence shown here is derived from an EMBL/GenBank/DDBJ whole genome shotgun (WGS) entry which is preliminary data.</text>
</comment>
<evidence type="ECO:0000259" key="5">
    <source>
        <dbReference type="PROSITE" id="PS51384"/>
    </source>
</evidence>
<dbReference type="InterPro" id="IPR008333">
    <property type="entry name" value="Cbr1-like_FAD-bd_dom"/>
</dbReference>
<feature type="domain" description="FAD-binding FR-type" evidence="5">
    <location>
        <begin position="5"/>
        <end position="100"/>
    </location>
</feature>
<dbReference type="InterPro" id="IPR001433">
    <property type="entry name" value="OxRdtase_FAD/NAD-bd"/>
</dbReference>
<dbReference type="SUPFAM" id="SSF54292">
    <property type="entry name" value="2Fe-2S ferredoxin-like"/>
    <property type="match status" value="1"/>
</dbReference>
<accession>A0ABV9AVU4</accession>
<dbReference type="InterPro" id="IPR050415">
    <property type="entry name" value="MRET"/>
</dbReference>
<dbReference type="InterPro" id="IPR006058">
    <property type="entry name" value="2Fe2S_fd_BS"/>
</dbReference>
<dbReference type="InterPro" id="IPR039261">
    <property type="entry name" value="FNR_nucleotide-bd"/>
</dbReference>
<dbReference type="Gene3D" id="2.40.30.10">
    <property type="entry name" value="Translation factors"/>
    <property type="match status" value="1"/>
</dbReference>
<dbReference type="SUPFAM" id="SSF52343">
    <property type="entry name" value="Ferredoxin reductase-like, C-terminal NADP-linked domain"/>
    <property type="match status" value="1"/>
</dbReference>
<evidence type="ECO:0000256" key="1">
    <source>
        <dbReference type="ARBA" id="ARBA00001974"/>
    </source>
</evidence>
<sequence length="332" mass="35531">MARDHGFHPVRITRIVDETPDVRTFVLDAAFPYRAGQFMTFKVRGTLRSYSMSSSPDADGELCVTVKRVPGGLVSGWMHDELRPGDVLEATVPNGSFCLRTDGTDTAARPLVAFAGGSGITPVFSLVKSALATTGRPVRLLSAHRSAPDAIFRAELDALAGRHPGRLTLRHHLDDRDGLVTTAQVRELADGSADFYLCGPEPFMALVERALSAHGVGEERIFVERFTPVNGMAPGAPGPVSGGTVTVVLRGRSRCVPQRSGETLLQSARRAGFTPPFSCESGDCATCMARLTVGEAKMRVNNALDADEVAEGYVLTCQAEPTAPDVTVEYED</sequence>
<dbReference type="PANTHER" id="PTHR47354">
    <property type="entry name" value="NADH OXIDOREDUCTASE HCR"/>
    <property type="match status" value="1"/>
</dbReference>
<evidence type="ECO:0000256" key="3">
    <source>
        <dbReference type="ARBA" id="ARBA00023014"/>
    </source>
</evidence>
<gene>
    <name evidence="6" type="ORF">ACFPIH_28985</name>
</gene>
<keyword evidence="3" id="KW-0411">Iron-sulfur</keyword>
<organism evidence="6 7">
    <name type="scientific">Streptomyces vulcanius</name>
    <dbReference type="NCBI Taxonomy" id="1441876"/>
    <lineage>
        <taxon>Bacteria</taxon>
        <taxon>Bacillati</taxon>
        <taxon>Actinomycetota</taxon>
        <taxon>Actinomycetes</taxon>
        <taxon>Kitasatosporales</taxon>
        <taxon>Streptomycetaceae</taxon>
        <taxon>Streptomyces</taxon>
    </lineage>
</organism>
<keyword evidence="2" id="KW-0408">Iron</keyword>
<dbReference type="Gene3D" id="3.10.20.30">
    <property type="match status" value="1"/>
</dbReference>
<dbReference type="RefSeq" id="WP_381178366.1">
    <property type="nucleotide sequence ID" value="NZ_JBHSFK010000020.1"/>
</dbReference>
<dbReference type="SUPFAM" id="SSF63380">
    <property type="entry name" value="Riboflavin synthase domain-like"/>
    <property type="match status" value="1"/>
</dbReference>
<comment type="cofactor">
    <cofactor evidence="1">
        <name>FAD</name>
        <dbReference type="ChEBI" id="CHEBI:57692"/>
    </cofactor>
</comment>
<dbReference type="Proteomes" id="UP001595839">
    <property type="component" value="Unassembled WGS sequence"/>
</dbReference>
<dbReference type="PROSITE" id="PS00197">
    <property type="entry name" value="2FE2S_FER_1"/>
    <property type="match status" value="1"/>
</dbReference>